<evidence type="ECO:0000313" key="2">
    <source>
        <dbReference type="Proteomes" id="UP000242469"/>
    </source>
</evidence>
<dbReference type="EMBL" id="FNRJ01000027">
    <property type="protein sequence ID" value="SEB16505.1"/>
    <property type="molecule type" value="Genomic_DNA"/>
</dbReference>
<accession>A0A1H4H3X0</accession>
<protein>
    <submittedName>
        <fullName evidence="1">Inorganic phosphate transporter, PiT family</fullName>
    </submittedName>
</protein>
<organism evidence="1 2">
    <name type="scientific">Marinobacterium iners DSM 11526</name>
    <dbReference type="NCBI Taxonomy" id="1122198"/>
    <lineage>
        <taxon>Bacteria</taxon>
        <taxon>Pseudomonadati</taxon>
        <taxon>Pseudomonadota</taxon>
        <taxon>Gammaproteobacteria</taxon>
        <taxon>Oceanospirillales</taxon>
        <taxon>Oceanospirillaceae</taxon>
        <taxon>Marinobacterium</taxon>
    </lineage>
</organism>
<evidence type="ECO:0000313" key="1">
    <source>
        <dbReference type="EMBL" id="SEB16505.1"/>
    </source>
</evidence>
<gene>
    <name evidence="1" type="ORF">SAMN02745729_12711</name>
</gene>
<keyword evidence="2" id="KW-1185">Reference proteome</keyword>
<reference evidence="2" key="1">
    <citation type="submission" date="2016-10" db="EMBL/GenBank/DDBJ databases">
        <authorList>
            <person name="Varghese N."/>
            <person name="Submissions S."/>
        </authorList>
    </citation>
    <scope>NUCLEOTIDE SEQUENCE [LARGE SCALE GENOMIC DNA]</scope>
    <source>
        <strain evidence="2">DSM 11526</strain>
    </source>
</reference>
<dbReference type="AlphaFoldDB" id="A0A1H4H3X0"/>
<dbReference type="RefSeq" id="WP_302847921.1">
    <property type="nucleotide sequence ID" value="NZ_FNRJ01000027.1"/>
</dbReference>
<proteinExistence type="predicted"/>
<sequence>MDTVWLFILLASAMVVLFDFTNGFHDASNMVASVIASRAMSPV</sequence>
<name>A0A1H4H3X0_9GAMM</name>
<dbReference type="Proteomes" id="UP000242469">
    <property type="component" value="Unassembled WGS sequence"/>
</dbReference>
<dbReference type="STRING" id="1122198.SAMN02745729_12711"/>